<dbReference type="EMBL" id="HBUE01003743">
    <property type="protein sequence ID" value="CAG6444886.1"/>
    <property type="molecule type" value="Transcribed_RNA"/>
</dbReference>
<feature type="region of interest" description="Disordered" evidence="1">
    <location>
        <begin position="79"/>
        <end position="148"/>
    </location>
</feature>
<dbReference type="EMBL" id="HBUE01231105">
    <property type="protein sequence ID" value="CAG6544952.1"/>
    <property type="molecule type" value="Transcribed_RNA"/>
</dbReference>
<evidence type="ECO:0000256" key="1">
    <source>
        <dbReference type="SAM" id="MobiDB-lite"/>
    </source>
</evidence>
<reference evidence="2" key="1">
    <citation type="submission" date="2021-05" db="EMBL/GenBank/DDBJ databases">
        <authorList>
            <person name="Alioto T."/>
            <person name="Alioto T."/>
            <person name="Gomez Garrido J."/>
        </authorList>
    </citation>
    <scope>NUCLEOTIDE SEQUENCE</scope>
</reference>
<evidence type="ECO:0000313" key="2">
    <source>
        <dbReference type="EMBL" id="CAG6544952.1"/>
    </source>
</evidence>
<dbReference type="EMBL" id="HBUE01337905">
    <property type="protein sequence ID" value="CAG6597090.1"/>
    <property type="molecule type" value="Transcribed_RNA"/>
</dbReference>
<organism evidence="2">
    <name type="scientific">Culex pipiens</name>
    <name type="common">House mosquito</name>
    <dbReference type="NCBI Taxonomy" id="7175"/>
    <lineage>
        <taxon>Eukaryota</taxon>
        <taxon>Metazoa</taxon>
        <taxon>Ecdysozoa</taxon>
        <taxon>Arthropoda</taxon>
        <taxon>Hexapoda</taxon>
        <taxon>Insecta</taxon>
        <taxon>Pterygota</taxon>
        <taxon>Neoptera</taxon>
        <taxon>Endopterygota</taxon>
        <taxon>Diptera</taxon>
        <taxon>Nematocera</taxon>
        <taxon>Culicoidea</taxon>
        <taxon>Culicidae</taxon>
        <taxon>Culicinae</taxon>
        <taxon>Culicini</taxon>
        <taxon>Culex</taxon>
        <taxon>Culex</taxon>
    </lineage>
</organism>
<proteinExistence type="predicted"/>
<dbReference type="AlphaFoldDB" id="A0A8D8I358"/>
<sequence length="148" mass="17041">MRTCRKSCGRSWIPKLGRGSSSVTPAAATGSTTQNCSALCTHETWTSWNWRSPNTRRSGTTKTWLCCRHLRSTKTRLRPMTSKNRMKARWRQTKNTKVSRRNPKVNHTRKSRTSRIRQNQDRAAAGRSVRVIHRTGTRTTRSSTQLSR</sequence>
<accession>A0A8D8I358</accession>
<feature type="compositionally biased region" description="Basic residues" evidence="1">
    <location>
        <begin position="84"/>
        <end position="115"/>
    </location>
</feature>
<name>A0A8D8I358_CULPI</name>
<feature type="compositionally biased region" description="Low complexity" evidence="1">
    <location>
        <begin position="137"/>
        <end position="148"/>
    </location>
</feature>
<protein>
    <submittedName>
        <fullName evidence="2">(northern house mosquito) hypothetical protein</fullName>
    </submittedName>
</protein>